<accession>A0ABU9DEW0</accession>
<evidence type="ECO:0000256" key="6">
    <source>
        <dbReference type="ARBA" id="ARBA00023002"/>
    </source>
</evidence>
<evidence type="ECO:0000256" key="7">
    <source>
        <dbReference type="ARBA" id="ARBA00023027"/>
    </source>
</evidence>
<keyword evidence="7 8" id="KW-0520">NAD</keyword>
<dbReference type="InterPro" id="IPR052530">
    <property type="entry name" value="NAD(P)H_nitroreductase"/>
</dbReference>
<dbReference type="CDD" id="cd02135">
    <property type="entry name" value="YdjA-like"/>
    <property type="match status" value="1"/>
</dbReference>
<dbReference type="EC" id="1.-.-.-" evidence="8"/>
<keyword evidence="4 8" id="KW-0288">FMN</keyword>
<keyword evidence="3 8" id="KW-0285">Flavoprotein</keyword>
<dbReference type="PANTHER" id="PTHR43821">
    <property type="entry name" value="NAD(P)H NITROREDUCTASE YDJA-RELATED"/>
    <property type="match status" value="1"/>
</dbReference>
<keyword evidence="6 8" id="KW-0560">Oxidoreductase</keyword>
<dbReference type="InterPro" id="IPR026021">
    <property type="entry name" value="YdjA-like"/>
</dbReference>
<evidence type="ECO:0000313" key="10">
    <source>
        <dbReference type="EMBL" id="MEK8126570.1"/>
    </source>
</evidence>
<evidence type="ECO:0000256" key="1">
    <source>
        <dbReference type="ARBA" id="ARBA00001917"/>
    </source>
</evidence>
<dbReference type="SUPFAM" id="SSF55469">
    <property type="entry name" value="FMN-dependent nitroreductase-like"/>
    <property type="match status" value="1"/>
</dbReference>
<feature type="domain" description="Nitroreductase" evidence="9">
    <location>
        <begin position="11"/>
        <end position="170"/>
    </location>
</feature>
<sequence length="190" mass="21889">MWVRMSIAATIRERRSIRQFKEDPVPAELIIQWLNDAVWAPNHGLREPWRFIVAERAEARETLADLMVDSLSHLKLVKLIPGKIKQVMKAKISRIPAHLIVVMKVDKDEHKRDEDYAAASCLIQNFQLLAWEQGVGMIWSTTEYIRSPLFCDGVGVRPDERVVGVLHMGYFDKVPKPRPRTPAEQKLTIL</sequence>
<dbReference type="Proteomes" id="UP001469365">
    <property type="component" value="Unassembled WGS sequence"/>
</dbReference>
<comment type="similarity">
    <text evidence="2 8">Belongs to the nitroreductase family.</text>
</comment>
<name>A0ABU9DEW0_9BACL</name>
<comment type="caution">
    <text evidence="10">The sequence shown here is derived from an EMBL/GenBank/DDBJ whole genome shotgun (WGS) entry which is preliminary data.</text>
</comment>
<organism evidence="10 11">
    <name type="scientific">Paenibacillus filicis</name>
    <dbReference type="NCBI Taxonomy" id="669464"/>
    <lineage>
        <taxon>Bacteria</taxon>
        <taxon>Bacillati</taxon>
        <taxon>Bacillota</taxon>
        <taxon>Bacilli</taxon>
        <taxon>Bacillales</taxon>
        <taxon>Paenibacillaceae</taxon>
        <taxon>Paenibacillus</taxon>
    </lineage>
</organism>
<evidence type="ECO:0000313" key="11">
    <source>
        <dbReference type="Proteomes" id="UP001469365"/>
    </source>
</evidence>
<dbReference type="RefSeq" id="WP_341413625.1">
    <property type="nucleotide sequence ID" value="NZ_JBBPCC010000001.1"/>
</dbReference>
<evidence type="ECO:0000259" key="9">
    <source>
        <dbReference type="Pfam" id="PF00881"/>
    </source>
</evidence>
<dbReference type="Gene3D" id="3.40.109.10">
    <property type="entry name" value="NADH Oxidase"/>
    <property type="match status" value="1"/>
</dbReference>
<evidence type="ECO:0000256" key="5">
    <source>
        <dbReference type="ARBA" id="ARBA00022857"/>
    </source>
</evidence>
<keyword evidence="11" id="KW-1185">Reference proteome</keyword>
<protein>
    <recommendedName>
        <fullName evidence="8">Putative NAD(P)H nitroreductase</fullName>
        <ecNumber evidence="8">1.-.-.-</ecNumber>
    </recommendedName>
</protein>
<dbReference type="InterPro" id="IPR000415">
    <property type="entry name" value="Nitroreductase-like"/>
</dbReference>
<reference evidence="10 11" key="1">
    <citation type="submission" date="2024-04" db="EMBL/GenBank/DDBJ databases">
        <title>draft genome sequnece of Paenibacillus filicis.</title>
        <authorList>
            <person name="Kim D.-U."/>
        </authorList>
    </citation>
    <scope>NUCLEOTIDE SEQUENCE [LARGE SCALE GENOMIC DNA]</scope>
    <source>
        <strain evidence="10 11">KACC14197</strain>
    </source>
</reference>
<dbReference type="PANTHER" id="PTHR43821:SF1">
    <property type="entry name" value="NAD(P)H NITROREDUCTASE YDJA-RELATED"/>
    <property type="match status" value="1"/>
</dbReference>
<keyword evidence="5 8" id="KW-0521">NADP</keyword>
<dbReference type="InterPro" id="IPR029479">
    <property type="entry name" value="Nitroreductase"/>
</dbReference>
<evidence type="ECO:0000256" key="4">
    <source>
        <dbReference type="ARBA" id="ARBA00022643"/>
    </source>
</evidence>
<dbReference type="PIRSF" id="PIRSF000232">
    <property type="entry name" value="YdjA"/>
    <property type="match status" value="1"/>
</dbReference>
<dbReference type="Pfam" id="PF00881">
    <property type="entry name" value="Nitroreductase"/>
    <property type="match status" value="1"/>
</dbReference>
<gene>
    <name evidence="10" type="ORF">WMW72_01460</name>
</gene>
<evidence type="ECO:0000256" key="3">
    <source>
        <dbReference type="ARBA" id="ARBA00022630"/>
    </source>
</evidence>
<comment type="cofactor">
    <cofactor evidence="1 8">
        <name>FMN</name>
        <dbReference type="ChEBI" id="CHEBI:58210"/>
    </cofactor>
</comment>
<proteinExistence type="inferred from homology"/>
<dbReference type="EMBL" id="JBBPCC010000001">
    <property type="protein sequence ID" value="MEK8126570.1"/>
    <property type="molecule type" value="Genomic_DNA"/>
</dbReference>
<evidence type="ECO:0000256" key="8">
    <source>
        <dbReference type="PIRNR" id="PIRNR000232"/>
    </source>
</evidence>
<evidence type="ECO:0000256" key="2">
    <source>
        <dbReference type="ARBA" id="ARBA00007118"/>
    </source>
</evidence>